<feature type="chain" id="PRO_5030839720" evidence="1">
    <location>
        <begin position="20"/>
        <end position="177"/>
    </location>
</feature>
<gene>
    <name evidence="2" type="ORF">EGYM00392_LOCUS15640</name>
</gene>
<organism evidence="2">
    <name type="scientific">Eutreptiella gymnastica</name>
    <dbReference type="NCBI Taxonomy" id="73025"/>
    <lineage>
        <taxon>Eukaryota</taxon>
        <taxon>Discoba</taxon>
        <taxon>Euglenozoa</taxon>
        <taxon>Euglenida</taxon>
        <taxon>Spirocuta</taxon>
        <taxon>Euglenophyceae</taxon>
        <taxon>Eutreptiales</taxon>
        <taxon>Eutreptiaceae</taxon>
        <taxon>Eutreptiella</taxon>
    </lineage>
</organism>
<dbReference type="InterPro" id="IPR013783">
    <property type="entry name" value="Ig-like_fold"/>
</dbReference>
<evidence type="ECO:0000256" key="1">
    <source>
        <dbReference type="SAM" id="SignalP"/>
    </source>
</evidence>
<dbReference type="EMBL" id="HBGA01043073">
    <property type="protein sequence ID" value="CAD9004555.1"/>
    <property type="molecule type" value="Transcribed_RNA"/>
</dbReference>
<dbReference type="Gene3D" id="2.60.40.10">
    <property type="entry name" value="Immunoglobulins"/>
    <property type="match status" value="1"/>
</dbReference>
<reference evidence="2" key="1">
    <citation type="submission" date="2021-01" db="EMBL/GenBank/DDBJ databases">
        <authorList>
            <person name="Corre E."/>
            <person name="Pelletier E."/>
            <person name="Niang G."/>
            <person name="Scheremetjew M."/>
            <person name="Finn R."/>
            <person name="Kale V."/>
            <person name="Holt S."/>
            <person name="Cochrane G."/>
            <person name="Meng A."/>
            <person name="Brown T."/>
            <person name="Cohen L."/>
        </authorList>
    </citation>
    <scope>NUCLEOTIDE SEQUENCE</scope>
    <source>
        <strain evidence="2">NIES-381</strain>
    </source>
</reference>
<protein>
    <submittedName>
        <fullName evidence="2">Uncharacterized protein</fullName>
    </submittedName>
</protein>
<proteinExistence type="predicted"/>
<dbReference type="AlphaFoldDB" id="A0A7S1N8V0"/>
<feature type="signal peptide" evidence="1">
    <location>
        <begin position="1"/>
        <end position="19"/>
    </location>
</feature>
<name>A0A7S1N8V0_9EUGL</name>
<accession>A0A7S1N8V0</accession>
<sequence>MKSILRLALIATMCLSTSANNNFGAVLQVKGPEGAVTLVDRNAPTAAPRGLVVRKFEPLAKGGGGGGGKAGGGGGKGNADTTAPVIINMSPGSGGTVGTVEVNFFATVTDDAGIRAVQFFFQKAGYAAQGFDAYTTGNDVFTMTVTGFSPGNWIWFAAAEDRSRNTGQSDPVAFTVA</sequence>
<keyword evidence="1" id="KW-0732">Signal</keyword>
<evidence type="ECO:0000313" key="2">
    <source>
        <dbReference type="EMBL" id="CAD9004555.1"/>
    </source>
</evidence>